<dbReference type="InterPro" id="IPR048920">
    <property type="entry name" value="REC102"/>
</dbReference>
<dbReference type="Proteomes" id="UP000244309">
    <property type="component" value="Unassembled WGS sequence"/>
</dbReference>
<protein>
    <submittedName>
        <fullName evidence="1">Uncharacterized protein</fullName>
    </submittedName>
</protein>
<organism evidence="1 2">
    <name type="scientific">Candidozyma haemuli</name>
    <dbReference type="NCBI Taxonomy" id="45357"/>
    <lineage>
        <taxon>Eukaryota</taxon>
        <taxon>Fungi</taxon>
        <taxon>Dikarya</taxon>
        <taxon>Ascomycota</taxon>
        <taxon>Saccharomycotina</taxon>
        <taxon>Pichiomycetes</taxon>
        <taxon>Metschnikowiaceae</taxon>
        <taxon>Candidozyma</taxon>
    </lineage>
</organism>
<evidence type="ECO:0000313" key="1">
    <source>
        <dbReference type="EMBL" id="PVH19869.1"/>
    </source>
</evidence>
<reference evidence="1 2" key="1">
    <citation type="submission" date="2017-12" db="EMBL/GenBank/DDBJ databases">
        <title>Genome Sequence of a Multidrug-Resistant Candida haemulonii Isolate from a Patient with Chronic Leg Ulcers in Israel.</title>
        <authorList>
            <person name="Chow N.A."/>
            <person name="Gade L."/>
            <person name="Batra D."/>
            <person name="Rowe L.A."/>
            <person name="Ben-Ami R."/>
            <person name="Loparev V.N."/>
            <person name="Litvintseva A.P."/>
        </authorList>
    </citation>
    <scope>NUCLEOTIDE SEQUENCE [LARGE SCALE GENOMIC DNA]</scope>
    <source>
        <strain evidence="1 2">B11899</strain>
    </source>
</reference>
<evidence type="ECO:0000313" key="2">
    <source>
        <dbReference type="Proteomes" id="UP000244309"/>
    </source>
</evidence>
<accession>A0A2V1APQ9</accession>
<dbReference type="AlphaFoldDB" id="A0A2V1APQ9"/>
<sequence>MTKEIALQEFDDTFALSYTLEVSGTEKVKFHVPKPRMLFVLDVFLNGTKLDETNHCVQRLHAALEKSSFLQQLFFEVSPSKEKHGSITLYLKCKLFADTLGDFKHADNVGYIEKIHFIFKYTTSCPSVYFSSLFNNLQYCFCSAMLDLEKQYPFVFSFYGKHLYEINYSTMLRCFTELATPLQGPGEADQSEMLQLVLEKLNHFMLTKFNTIAVMKECDKSPYRLQQCKKSIARPFEPDDKRLLRNVALVYRVLAEDPE</sequence>
<dbReference type="Pfam" id="PF21736">
    <property type="entry name" value="REC102"/>
    <property type="match status" value="1"/>
</dbReference>
<dbReference type="GeneID" id="37006975"/>
<dbReference type="OrthoDB" id="4079109at2759"/>
<gene>
    <name evidence="1" type="ORF">CXQ85_001644</name>
</gene>
<dbReference type="RefSeq" id="XP_025340809.1">
    <property type="nucleotide sequence ID" value="XM_025485344.1"/>
</dbReference>
<dbReference type="EMBL" id="PKFO01000003">
    <property type="protein sequence ID" value="PVH19869.1"/>
    <property type="molecule type" value="Genomic_DNA"/>
</dbReference>
<keyword evidence="2" id="KW-1185">Reference proteome</keyword>
<comment type="caution">
    <text evidence="1">The sequence shown here is derived from an EMBL/GenBank/DDBJ whole genome shotgun (WGS) entry which is preliminary data.</text>
</comment>
<name>A0A2V1APQ9_9ASCO</name>
<dbReference type="VEuPathDB" id="FungiDB:CXQ85_001644"/>
<proteinExistence type="predicted"/>